<evidence type="ECO:0000313" key="1">
    <source>
        <dbReference type="EnsemblPlants" id="Solyc02g080265.1.1"/>
    </source>
</evidence>
<evidence type="ECO:0000313" key="2">
    <source>
        <dbReference type="Proteomes" id="UP000004994"/>
    </source>
</evidence>
<name>A0A3Q7F4Y0_SOLLC</name>
<accession>A0A3Q7F4Y0</accession>
<dbReference type="AlphaFoldDB" id="A0A3Q7F4Y0"/>
<organism evidence="1">
    <name type="scientific">Solanum lycopersicum</name>
    <name type="common">Tomato</name>
    <name type="synonym">Lycopersicon esculentum</name>
    <dbReference type="NCBI Taxonomy" id="4081"/>
    <lineage>
        <taxon>Eukaryota</taxon>
        <taxon>Viridiplantae</taxon>
        <taxon>Streptophyta</taxon>
        <taxon>Embryophyta</taxon>
        <taxon>Tracheophyta</taxon>
        <taxon>Spermatophyta</taxon>
        <taxon>Magnoliopsida</taxon>
        <taxon>eudicotyledons</taxon>
        <taxon>Gunneridae</taxon>
        <taxon>Pentapetalae</taxon>
        <taxon>asterids</taxon>
        <taxon>lamiids</taxon>
        <taxon>Solanales</taxon>
        <taxon>Solanaceae</taxon>
        <taxon>Solanoideae</taxon>
        <taxon>Solaneae</taxon>
        <taxon>Solanum</taxon>
        <taxon>Solanum subgen. Lycopersicon</taxon>
    </lineage>
</organism>
<dbReference type="Proteomes" id="UP000004994">
    <property type="component" value="Chromosome 2"/>
</dbReference>
<dbReference type="Gramene" id="Solyc02g080265.1.1">
    <property type="protein sequence ID" value="Solyc02g080265.1.1"/>
    <property type="gene ID" value="Solyc02g080265.1"/>
</dbReference>
<protein>
    <submittedName>
        <fullName evidence="1">Uncharacterized protein</fullName>
    </submittedName>
</protein>
<keyword evidence="2" id="KW-1185">Reference proteome</keyword>
<dbReference type="EnsemblPlants" id="Solyc02g080265.1.1">
    <property type="protein sequence ID" value="Solyc02g080265.1.1"/>
    <property type="gene ID" value="Solyc02g080265.1"/>
</dbReference>
<reference evidence="1" key="2">
    <citation type="submission" date="2019-01" db="UniProtKB">
        <authorList>
            <consortium name="EnsemblPlants"/>
        </authorList>
    </citation>
    <scope>IDENTIFICATION</scope>
    <source>
        <strain evidence="1">cv. Heinz 1706</strain>
    </source>
</reference>
<sequence>MKGKGASGEGNLKEILAGVSDMLHGSCKMIREELIHELDSWCLQLIILGRQMIKIIFKNSYRNPILRAYSV</sequence>
<reference evidence="1" key="1">
    <citation type="journal article" date="2012" name="Nature">
        <title>The tomato genome sequence provides insights into fleshy fruit evolution.</title>
        <authorList>
            <consortium name="Tomato Genome Consortium"/>
        </authorList>
    </citation>
    <scope>NUCLEOTIDE SEQUENCE [LARGE SCALE GENOMIC DNA]</scope>
    <source>
        <strain evidence="1">cv. Heinz 1706</strain>
    </source>
</reference>
<proteinExistence type="predicted"/>
<dbReference type="InParanoid" id="A0A3Q7F4Y0"/>